<dbReference type="KEGG" id="pgu:PGUG_04152"/>
<evidence type="ECO:0000313" key="2">
    <source>
        <dbReference type="EMBL" id="EDK40054.2"/>
    </source>
</evidence>
<dbReference type="InParanoid" id="A5DLK1"/>
<dbReference type="eggNOG" id="ENOG502S7DH">
    <property type="taxonomic scope" value="Eukaryota"/>
</dbReference>
<keyword evidence="3" id="KW-1185">Reference proteome</keyword>
<feature type="compositionally biased region" description="Low complexity" evidence="1">
    <location>
        <begin position="58"/>
        <end position="93"/>
    </location>
</feature>
<dbReference type="STRING" id="294746.A5DLK1"/>
<accession>A5DLK1</accession>
<dbReference type="OrthoDB" id="4087488at2759"/>
<reference evidence="2 3" key="1">
    <citation type="journal article" date="2009" name="Nature">
        <title>Evolution of pathogenicity and sexual reproduction in eight Candida genomes.</title>
        <authorList>
            <person name="Butler G."/>
            <person name="Rasmussen M.D."/>
            <person name="Lin M.F."/>
            <person name="Santos M.A."/>
            <person name="Sakthikumar S."/>
            <person name="Munro C.A."/>
            <person name="Rheinbay E."/>
            <person name="Grabherr M."/>
            <person name="Forche A."/>
            <person name="Reedy J.L."/>
            <person name="Agrafioti I."/>
            <person name="Arnaud M.B."/>
            <person name="Bates S."/>
            <person name="Brown A.J."/>
            <person name="Brunke S."/>
            <person name="Costanzo M.C."/>
            <person name="Fitzpatrick D.A."/>
            <person name="de Groot P.W."/>
            <person name="Harris D."/>
            <person name="Hoyer L.L."/>
            <person name="Hube B."/>
            <person name="Klis F.M."/>
            <person name="Kodira C."/>
            <person name="Lennard N."/>
            <person name="Logue M.E."/>
            <person name="Martin R."/>
            <person name="Neiman A.M."/>
            <person name="Nikolaou E."/>
            <person name="Quail M.A."/>
            <person name="Quinn J."/>
            <person name="Santos M.C."/>
            <person name="Schmitzberger F.F."/>
            <person name="Sherlock G."/>
            <person name="Shah P."/>
            <person name="Silverstein K.A."/>
            <person name="Skrzypek M.S."/>
            <person name="Soll D."/>
            <person name="Staggs R."/>
            <person name="Stansfield I."/>
            <person name="Stumpf M.P."/>
            <person name="Sudbery P.E."/>
            <person name="Srikantha T."/>
            <person name="Zeng Q."/>
            <person name="Berman J."/>
            <person name="Berriman M."/>
            <person name="Heitman J."/>
            <person name="Gow N.A."/>
            <person name="Lorenz M.C."/>
            <person name="Birren B.W."/>
            <person name="Kellis M."/>
            <person name="Cuomo C.A."/>
        </authorList>
    </citation>
    <scope>NUCLEOTIDE SEQUENCE [LARGE SCALE GENOMIC DNA]</scope>
    <source>
        <strain evidence="3">ATCC 6260 / CBS 566 / DSM 6381 / JCM 1539 / NBRC 10279 / NRRL Y-324</strain>
    </source>
</reference>
<dbReference type="RefSeq" id="XP_001483423.2">
    <property type="nucleotide sequence ID" value="XM_001483373.1"/>
</dbReference>
<organism evidence="2 3">
    <name type="scientific">Meyerozyma guilliermondii (strain ATCC 6260 / CBS 566 / DSM 6381 / JCM 1539 / NBRC 10279 / NRRL Y-324)</name>
    <name type="common">Yeast</name>
    <name type="synonym">Candida guilliermondii</name>
    <dbReference type="NCBI Taxonomy" id="294746"/>
    <lineage>
        <taxon>Eukaryota</taxon>
        <taxon>Fungi</taxon>
        <taxon>Dikarya</taxon>
        <taxon>Ascomycota</taxon>
        <taxon>Saccharomycotina</taxon>
        <taxon>Pichiomycetes</taxon>
        <taxon>Debaryomycetaceae</taxon>
        <taxon>Meyerozyma</taxon>
    </lineage>
</organism>
<dbReference type="EMBL" id="CH408159">
    <property type="protein sequence ID" value="EDK40054.2"/>
    <property type="molecule type" value="Genomic_DNA"/>
</dbReference>
<evidence type="ECO:0000256" key="1">
    <source>
        <dbReference type="SAM" id="MobiDB-lite"/>
    </source>
</evidence>
<dbReference type="OMA" id="DYKLGWI"/>
<dbReference type="Proteomes" id="UP000001997">
    <property type="component" value="Unassembled WGS sequence"/>
</dbReference>
<proteinExistence type="predicted"/>
<dbReference type="HOGENOM" id="CLU_043047_0_0_1"/>
<sequence>MSLRKKPSPKHPHALDECIDEYLNKSPLTSPFREQNPNLHPLDTASMKETENFDNPVNSNFDNSNSANSNSAKSSNSSNSTSSSSLRRSSTFRRLLPKSTSVGNISVKSTSRKRFSLNSSLSKLSLGSPHGSPARYVAANDDDIETTSISSSEKTINNVPYWKYHVLKFGKDLYLTTNPGLKHIYCRNGPSYYVEVVYPNKRQKTAKNGYTLIFKELDGVEKNDAKPPIMMIYKKPEKEGGHYTLSIPQRSRLVQDSIQYSPQPHSLFHGIVIPKGIDSSYIPYDRIANIGRYQELRNYEFKDCNNINWNVGAIPRLRATTLNRLKSKVLQDEDDESLKLFGPRNVYFHQNYIDTRSASRSRANSLGADYLNGTTHDFPPVLAVFRPLETKIRRKLMSKINRMSHSKSTTRGLEQNTATAGLDMNAATAGSDIKSFHSSGDGLYYQTHPVDDEPNENKMGWLTVYEDKQVFAESKYRGMFDIVVGLTLAVGFESQMEKPKSEAEA</sequence>
<name>A5DLK1_PICGU</name>
<feature type="region of interest" description="Disordered" evidence="1">
    <location>
        <begin position="49"/>
        <end position="93"/>
    </location>
</feature>
<evidence type="ECO:0000313" key="3">
    <source>
        <dbReference type="Proteomes" id="UP000001997"/>
    </source>
</evidence>
<dbReference type="AlphaFoldDB" id="A5DLK1"/>
<dbReference type="VEuPathDB" id="FungiDB:PGUG_04152"/>
<gene>
    <name evidence="2" type="ORF">PGUG_04152</name>
</gene>
<protein>
    <submittedName>
        <fullName evidence="2">Uncharacterized protein</fullName>
    </submittedName>
</protein>
<dbReference type="GeneID" id="5125340"/>